<comment type="caution">
    <text evidence="3">The sequence shown here is derived from an EMBL/GenBank/DDBJ whole genome shotgun (WGS) entry which is preliminary data.</text>
</comment>
<dbReference type="EMBL" id="JAFJZO010000036">
    <property type="protein sequence ID" value="KAG5490239.1"/>
    <property type="molecule type" value="Genomic_DNA"/>
</dbReference>
<dbReference type="AlphaFoldDB" id="A0A836HEZ2"/>
<gene>
    <name evidence="3" type="ORF">JKF63_00358</name>
</gene>
<protein>
    <submittedName>
        <fullName evidence="3">Uncharacterized protein</fullName>
    </submittedName>
</protein>
<reference evidence="3 4" key="1">
    <citation type="submission" date="2021-02" db="EMBL/GenBank/DDBJ databases">
        <title>Porcisia hertigi Genome sequencing and assembly.</title>
        <authorList>
            <person name="Almutairi H."/>
            <person name="Gatherer D."/>
        </authorList>
    </citation>
    <scope>NUCLEOTIDE SEQUENCE [LARGE SCALE GENOMIC DNA]</scope>
    <source>
        <strain evidence="3 4">C119</strain>
    </source>
</reference>
<dbReference type="Proteomes" id="UP000674318">
    <property type="component" value="Unassembled WGS sequence"/>
</dbReference>
<name>A0A836HEZ2_9TRYP</name>
<sequence>MLRSRSDAAPTPSTGQLSTVFASAEVDQDPNVTVLRASGRIQKLTQATDALIARDFVLREEEAILDDLEACIVSLEDEVREAETQTEELRKRSSLLHPGKRRAIVGENPEVSALWGKYGKSMGSLVKQHSLRLVELEKALATASSGISELSVPEPLPRPPVVKASTTTVTTGNASSKQEVLL</sequence>
<evidence type="ECO:0000256" key="2">
    <source>
        <dbReference type="SAM" id="MobiDB-lite"/>
    </source>
</evidence>
<feature type="compositionally biased region" description="Polar residues" evidence="2">
    <location>
        <begin position="164"/>
        <end position="182"/>
    </location>
</feature>
<proteinExistence type="predicted"/>
<accession>A0A836HEZ2</accession>
<dbReference type="OrthoDB" id="266126at2759"/>
<feature type="coiled-coil region" evidence="1">
    <location>
        <begin position="58"/>
        <end position="92"/>
    </location>
</feature>
<dbReference type="RefSeq" id="XP_067752567.1">
    <property type="nucleotide sequence ID" value="XM_067896410.1"/>
</dbReference>
<dbReference type="KEGG" id="phet:94286487"/>
<keyword evidence="4" id="KW-1185">Reference proteome</keyword>
<feature type="region of interest" description="Disordered" evidence="2">
    <location>
        <begin position="147"/>
        <end position="182"/>
    </location>
</feature>
<keyword evidence="1" id="KW-0175">Coiled coil</keyword>
<evidence type="ECO:0000313" key="3">
    <source>
        <dbReference type="EMBL" id="KAG5490239.1"/>
    </source>
</evidence>
<evidence type="ECO:0000313" key="4">
    <source>
        <dbReference type="Proteomes" id="UP000674318"/>
    </source>
</evidence>
<evidence type="ECO:0000256" key="1">
    <source>
        <dbReference type="SAM" id="Coils"/>
    </source>
</evidence>
<dbReference type="GeneID" id="94286487"/>
<organism evidence="3 4">
    <name type="scientific">Porcisia hertigi</name>
    <dbReference type="NCBI Taxonomy" id="2761500"/>
    <lineage>
        <taxon>Eukaryota</taxon>
        <taxon>Discoba</taxon>
        <taxon>Euglenozoa</taxon>
        <taxon>Kinetoplastea</taxon>
        <taxon>Metakinetoplastina</taxon>
        <taxon>Trypanosomatida</taxon>
        <taxon>Trypanosomatidae</taxon>
        <taxon>Leishmaniinae</taxon>
        <taxon>Porcisia</taxon>
    </lineage>
</organism>